<dbReference type="Proteomes" id="UP000288716">
    <property type="component" value="Unassembled WGS sequence"/>
</dbReference>
<dbReference type="Pfam" id="PF19086">
    <property type="entry name" value="Terpene_syn_C_2"/>
    <property type="match status" value="1"/>
</dbReference>
<dbReference type="AlphaFoldDB" id="A0A443S4M8"/>
<sequence length="320" mass="37444">MSVVVNIKAIECPFPLFSNPLQDECEKELNIWLEKVGALSTEKDRKFFSDLCIVPFVSTYLPNASLPQILFAAKMSAVGVYADDYYDGKCGVENMTERVEKIKALERGEKVEAENLFEKLGIELYSEALTMFDEKQKAWLKRKCYDYVRSYQWQNRLKRRKRIPEIGEYMALRGITVTNDIAIDLSEFIGGINLPLIAKCDQSVMNMYFLANQISWLINDLVSLENDVNTDFPANLVMSIKNTRRCTWQEAADEVYQILLDSVEEFKCWEKYVTKFYDENLDKKVNEYIFYLKNTVNANIHFHYGTNRYKFKTEHVLNRE</sequence>
<comment type="similarity">
    <text evidence="1 2">Belongs to the terpene synthase family.</text>
</comment>
<keyword evidence="2" id="KW-0479">Metal-binding</keyword>
<dbReference type="InterPro" id="IPR008949">
    <property type="entry name" value="Isoprenoid_synthase_dom_sf"/>
</dbReference>
<keyword evidence="2" id="KW-0460">Magnesium</keyword>
<evidence type="ECO:0000313" key="3">
    <source>
        <dbReference type="EMBL" id="RWS22496.1"/>
    </source>
</evidence>
<reference evidence="3 4" key="1">
    <citation type="journal article" date="2018" name="Gigascience">
        <title>Genomes of trombidid mites reveal novel predicted allergens and laterally-transferred genes associated with secondary metabolism.</title>
        <authorList>
            <person name="Dong X."/>
            <person name="Chaisiri K."/>
            <person name="Xia D."/>
            <person name="Armstrong S.D."/>
            <person name="Fang Y."/>
            <person name="Donnelly M.J."/>
            <person name="Kadowaki T."/>
            <person name="McGarry J.W."/>
            <person name="Darby A.C."/>
            <person name="Makepeace B.L."/>
        </authorList>
    </citation>
    <scope>NUCLEOTIDE SEQUENCE [LARGE SCALE GENOMIC DNA]</scope>
    <source>
        <strain evidence="3">UoL-UT</strain>
    </source>
</reference>
<dbReference type="SUPFAM" id="SSF48576">
    <property type="entry name" value="Terpenoid synthases"/>
    <property type="match status" value="1"/>
</dbReference>
<accession>A0A443S4M8</accession>
<dbReference type="PANTHER" id="PTHR35201:SF4">
    <property type="entry name" value="BETA-PINACENE SYNTHASE-RELATED"/>
    <property type="match status" value="1"/>
</dbReference>
<dbReference type="EMBL" id="NCKV01008634">
    <property type="protein sequence ID" value="RWS22496.1"/>
    <property type="molecule type" value="Genomic_DNA"/>
</dbReference>
<comment type="caution">
    <text evidence="3">The sequence shown here is derived from an EMBL/GenBank/DDBJ whole genome shotgun (WGS) entry which is preliminary data.</text>
</comment>
<evidence type="ECO:0000313" key="4">
    <source>
        <dbReference type="Proteomes" id="UP000288716"/>
    </source>
</evidence>
<dbReference type="GO" id="GO:0010333">
    <property type="term" value="F:terpene synthase activity"/>
    <property type="evidence" value="ECO:0007669"/>
    <property type="project" value="InterPro"/>
</dbReference>
<dbReference type="GO" id="GO:0046872">
    <property type="term" value="F:metal ion binding"/>
    <property type="evidence" value="ECO:0007669"/>
    <property type="project" value="UniProtKB-KW"/>
</dbReference>
<dbReference type="InterPro" id="IPR034686">
    <property type="entry name" value="Terpene_cyclase-like_2"/>
</dbReference>
<dbReference type="Gene3D" id="1.10.600.10">
    <property type="entry name" value="Farnesyl Diphosphate Synthase"/>
    <property type="match status" value="1"/>
</dbReference>
<dbReference type="PANTHER" id="PTHR35201">
    <property type="entry name" value="TERPENE SYNTHASE"/>
    <property type="match status" value="1"/>
</dbReference>
<keyword evidence="4" id="KW-1185">Reference proteome</keyword>
<comment type="cofactor">
    <cofactor evidence="2">
        <name>Mg(2+)</name>
        <dbReference type="ChEBI" id="CHEBI:18420"/>
    </cofactor>
</comment>
<dbReference type="GO" id="GO:0008299">
    <property type="term" value="P:isoprenoid biosynthetic process"/>
    <property type="evidence" value="ECO:0007669"/>
    <property type="project" value="UniProtKB-ARBA"/>
</dbReference>
<evidence type="ECO:0000256" key="2">
    <source>
        <dbReference type="RuleBase" id="RU366034"/>
    </source>
</evidence>
<protein>
    <recommendedName>
        <fullName evidence="2">Terpene synthase</fullName>
        <ecNumber evidence="2">4.2.3.-</ecNumber>
    </recommendedName>
</protein>
<evidence type="ECO:0000256" key="1">
    <source>
        <dbReference type="ARBA" id="ARBA00006333"/>
    </source>
</evidence>
<name>A0A443S4M8_9ACAR</name>
<dbReference type="VEuPathDB" id="VectorBase:LDEU009544"/>
<dbReference type="EC" id="4.2.3.-" evidence="2"/>
<organism evidence="3 4">
    <name type="scientific">Leptotrombidium deliense</name>
    <dbReference type="NCBI Taxonomy" id="299467"/>
    <lineage>
        <taxon>Eukaryota</taxon>
        <taxon>Metazoa</taxon>
        <taxon>Ecdysozoa</taxon>
        <taxon>Arthropoda</taxon>
        <taxon>Chelicerata</taxon>
        <taxon>Arachnida</taxon>
        <taxon>Acari</taxon>
        <taxon>Acariformes</taxon>
        <taxon>Trombidiformes</taxon>
        <taxon>Prostigmata</taxon>
        <taxon>Anystina</taxon>
        <taxon>Parasitengona</taxon>
        <taxon>Trombiculoidea</taxon>
        <taxon>Trombiculidae</taxon>
        <taxon>Leptotrombidium</taxon>
    </lineage>
</organism>
<dbReference type="OrthoDB" id="2861623at2759"/>
<gene>
    <name evidence="3" type="ORF">B4U80_13550</name>
</gene>
<proteinExistence type="inferred from homology"/>
<keyword evidence="2" id="KW-0456">Lyase</keyword>
<dbReference type="STRING" id="299467.A0A443S4M8"/>